<comment type="caution">
    <text evidence="1">The sequence shown here is derived from an EMBL/GenBank/DDBJ whole genome shotgun (WGS) entry which is preliminary data.</text>
</comment>
<dbReference type="Proteomes" id="UP000789702">
    <property type="component" value="Unassembled WGS sequence"/>
</dbReference>
<dbReference type="EMBL" id="CAJVPU010026841">
    <property type="protein sequence ID" value="CAG8701513.1"/>
    <property type="molecule type" value="Genomic_DNA"/>
</dbReference>
<proteinExistence type="predicted"/>
<keyword evidence="2" id="KW-1185">Reference proteome</keyword>
<reference evidence="1" key="1">
    <citation type="submission" date="2021-06" db="EMBL/GenBank/DDBJ databases">
        <authorList>
            <person name="Kallberg Y."/>
            <person name="Tangrot J."/>
            <person name="Rosling A."/>
        </authorList>
    </citation>
    <scope>NUCLEOTIDE SEQUENCE</scope>
    <source>
        <strain evidence="1">IL203A</strain>
    </source>
</reference>
<gene>
    <name evidence="1" type="ORF">DHETER_LOCUS11780</name>
</gene>
<sequence length="42" mass="4596">KPVLLYDLASDQTNKFTTKISNTNKDTNPHLATATTTPSTDM</sequence>
<feature type="non-terminal residue" evidence="1">
    <location>
        <position position="42"/>
    </location>
</feature>
<protein>
    <submittedName>
        <fullName evidence="1">6855_t:CDS:1</fullName>
    </submittedName>
</protein>
<feature type="non-terminal residue" evidence="1">
    <location>
        <position position="1"/>
    </location>
</feature>
<evidence type="ECO:0000313" key="2">
    <source>
        <dbReference type="Proteomes" id="UP000789702"/>
    </source>
</evidence>
<name>A0ACA9PFT4_9GLOM</name>
<organism evidence="1 2">
    <name type="scientific">Dentiscutata heterogama</name>
    <dbReference type="NCBI Taxonomy" id="1316150"/>
    <lineage>
        <taxon>Eukaryota</taxon>
        <taxon>Fungi</taxon>
        <taxon>Fungi incertae sedis</taxon>
        <taxon>Mucoromycota</taxon>
        <taxon>Glomeromycotina</taxon>
        <taxon>Glomeromycetes</taxon>
        <taxon>Diversisporales</taxon>
        <taxon>Gigasporaceae</taxon>
        <taxon>Dentiscutata</taxon>
    </lineage>
</organism>
<evidence type="ECO:0000313" key="1">
    <source>
        <dbReference type="EMBL" id="CAG8701513.1"/>
    </source>
</evidence>
<accession>A0ACA9PFT4</accession>